<gene>
    <name evidence="1" type="ORF">BDD43_3390</name>
</gene>
<reference evidence="1 2" key="1">
    <citation type="submission" date="2018-10" db="EMBL/GenBank/DDBJ databases">
        <title>Genomic Encyclopedia of Archaeal and Bacterial Type Strains, Phase II (KMG-II): from individual species to whole genera.</title>
        <authorList>
            <person name="Goeker M."/>
        </authorList>
    </citation>
    <scope>NUCLEOTIDE SEQUENCE [LARGE SCALE GENOMIC DNA]</scope>
    <source>
        <strain evidence="1 2">DSM 18602</strain>
    </source>
</reference>
<evidence type="ECO:0000313" key="2">
    <source>
        <dbReference type="Proteomes" id="UP000268007"/>
    </source>
</evidence>
<organism evidence="1 2">
    <name type="scientific">Mucilaginibacter gracilis</name>
    <dbReference type="NCBI Taxonomy" id="423350"/>
    <lineage>
        <taxon>Bacteria</taxon>
        <taxon>Pseudomonadati</taxon>
        <taxon>Bacteroidota</taxon>
        <taxon>Sphingobacteriia</taxon>
        <taxon>Sphingobacteriales</taxon>
        <taxon>Sphingobacteriaceae</taxon>
        <taxon>Mucilaginibacter</taxon>
    </lineage>
</organism>
<sequence length="335" mass="37681">MHSRLVLTKHDGTMIDFGTTTTGAIQSIEVSESVKEMGDTCTIVIPRNLINLQGKNLLNLLTPGDKAQVYFGYNDDVPLEFTGYLKEIGGTAPVVLKFDDEFYPLRKNEVSKSYKSVTLKQLLNDIAPGYQIQCPDVNLGKTILTKVTSYQALKQLNECYGFYSFIKDGVLHTQFAYDVRGFGDEHTYYLCDEFKNGRRIYRANTRPGSNNLVFEHKDSTNVRVEAVANRADGKKFKYSVGPKLEDTSVHKMSFPVGTSDAQVKQFADKVFSSLNFDGYKGSITGYGIPRTKAGDSLNIIDFDYLERDGKYLIEKVVKKYDENGISRDNTISFKI</sequence>
<dbReference type="Proteomes" id="UP000268007">
    <property type="component" value="Unassembled WGS sequence"/>
</dbReference>
<proteinExistence type="predicted"/>
<dbReference type="SUPFAM" id="SSF69279">
    <property type="entry name" value="Phage tail proteins"/>
    <property type="match status" value="1"/>
</dbReference>
<name>A0A495J480_9SPHI</name>
<evidence type="ECO:0008006" key="3">
    <source>
        <dbReference type="Google" id="ProtNLM"/>
    </source>
</evidence>
<dbReference type="AlphaFoldDB" id="A0A495J480"/>
<dbReference type="EMBL" id="RBKU01000001">
    <property type="protein sequence ID" value="RKR83188.1"/>
    <property type="molecule type" value="Genomic_DNA"/>
</dbReference>
<comment type="caution">
    <text evidence="1">The sequence shown here is derived from an EMBL/GenBank/DDBJ whole genome shotgun (WGS) entry which is preliminary data.</text>
</comment>
<accession>A0A495J480</accession>
<protein>
    <recommendedName>
        <fullName evidence="3">Phage protein D</fullName>
    </recommendedName>
</protein>
<keyword evidence="2" id="KW-1185">Reference proteome</keyword>
<evidence type="ECO:0000313" key="1">
    <source>
        <dbReference type="EMBL" id="RKR83188.1"/>
    </source>
</evidence>